<organism evidence="2 3">
    <name type="scientific">Kocuria oceani</name>
    <dbReference type="NCBI Taxonomy" id="988827"/>
    <lineage>
        <taxon>Bacteria</taxon>
        <taxon>Bacillati</taxon>
        <taxon>Actinomycetota</taxon>
        <taxon>Actinomycetes</taxon>
        <taxon>Micrococcales</taxon>
        <taxon>Micrococcaceae</taxon>
        <taxon>Kocuria</taxon>
    </lineage>
</organism>
<dbReference type="Proteomes" id="UP001595797">
    <property type="component" value="Unassembled WGS sequence"/>
</dbReference>
<dbReference type="PANTHER" id="PTHR31793">
    <property type="entry name" value="4-HYDROXYBENZOYL-COA THIOESTERASE FAMILY MEMBER"/>
    <property type="match status" value="1"/>
</dbReference>
<dbReference type="EC" id="3.1.2.-" evidence="2"/>
<evidence type="ECO:0000313" key="3">
    <source>
        <dbReference type="Proteomes" id="UP001595797"/>
    </source>
</evidence>
<reference evidence="3" key="1">
    <citation type="journal article" date="2019" name="Int. J. Syst. Evol. Microbiol.">
        <title>The Global Catalogue of Microorganisms (GCM) 10K type strain sequencing project: providing services to taxonomists for standard genome sequencing and annotation.</title>
        <authorList>
            <consortium name="The Broad Institute Genomics Platform"/>
            <consortium name="The Broad Institute Genome Sequencing Center for Infectious Disease"/>
            <person name="Wu L."/>
            <person name="Ma J."/>
        </authorList>
    </citation>
    <scope>NUCLEOTIDE SEQUENCE [LARGE SCALE GENOMIC DNA]</scope>
    <source>
        <strain evidence="3">CGMCC 4.6946</strain>
    </source>
</reference>
<dbReference type="Pfam" id="PF13279">
    <property type="entry name" value="4HBT_2"/>
    <property type="match status" value="1"/>
</dbReference>
<feature type="compositionally biased region" description="Basic and acidic residues" evidence="1">
    <location>
        <begin position="167"/>
        <end position="183"/>
    </location>
</feature>
<evidence type="ECO:0000256" key="1">
    <source>
        <dbReference type="SAM" id="MobiDB-lite"/>
    </source>
</evidence>
<dbReference type="PANTHER" id="PTHR31793:SF24">
    <property type="entry name" value="LONG-CHAIN ACYL-COA THIOESTERASE FADM"/>
    <property type="match status" value="1"/>
</dbReference>
<gene>
    <name evidence="2" type="ORF">ACFPCS_12735</name>
</gene>
<dbReference type="InterPro" id="IPR029069">
    <property type="entry name" value="HotDog_dom_sf"/>
</dbReference>
<dbReference type="InterPro" id="IPR050563">
    <property type="entry name" value="4-hydroxybenzoyl-CoA_TE"/>
</dbReference>
<accession>A0ABV9TLR7</accession>
<feature type="compositionally biased region" description="Basic and acidic residues" evidence="1">
    <location>
        <begin position="144"/>
        <end position="157"/>
    </location>
</feature>
<dbReference type="CDD" id="cd00586">
    <property type="entry name" value="4HBT"/>
    <property type="match status" value="1"/>
</dbReference>
<protein>
    <submittedName>
        <fullName evidence="2">Acyl-CoA thioesterase</fullName>
        <ecNumber evidence="2">3.1.2.-</ecNumber>
    </submittedName>
</protein>
<dbReference type="GO" id="GO:0016787">
    <property type="term" value="F:hydrolase activity"/>
    <property type="evidence" value="ECO:0007669"/>
    <property type="project" value="UniProtKB-KW"/>
</dbReference>
<dbReference type="Gene3D" id="3.10.129.10">
    <property type="entry name" value="Hotdog Thioesterase"/>
    <property type="match status" value="1"/>
</dbReference>
<comment type="caution">
    <text evidence="2">The sequence shown here is derived from an EMBL/GenBank/DDBJ whole genome shotgun (WGS) entry which is preliminary data.</text>
</comment>
<dbReference type="SUPFAM" id="SSF54637">
    <property type="entry name" value="Thioesterase/thiol ester dehydrase-isomerase"/>
    <property type="match status" value="1"/>
</dbReference>
<keyword evidence="3" id="KW-1185">Reference proteome</keyword>
<dbReference type="EMBL" id="JBHSIW010000017">
    <property type="protein sequence ID" value="MFC4904435.1"/>
    <property type="molecule type" value="Genomic_DNA"/>
</dbReference>
<name>A0ABV9TLR7_9MICC</name>
<keyword evidence="2" id="KW-0378">Hydrolase</keyword>
<dbReference type="RefSeq" id="WP_277551589.1">
    <property type="nucleotide sequence ID" value="NZ_JARAMH010000011.1"/>
</dbReference>
<feature type="region of interest" description="Disordered" evidence="1">
    <location>
        <begin position="131"/>
        <end position="206"/>
    </location>
</feature>
<proteinExistence type="predicted"/>
<evidence type="ECO:0000313" key="2">
    <source>
        <dbReference type="EMBL" id="MFC4904435.1"/>
    </source>
</evidence>
<sequence>MSAVHRTVLPVRWSDQDLNRHVNNARVVTLIEEARLSAVADWLGEDGVPDPARPRVVVSLSLDYLRPIDHGPELTAHVWVARLGRSSYTVAYELRQHGRAAARARTVLVQTDPATGRSVPLPEGVRTVLEGLVVPDPDPDPEQDPERSSGADPDPERGPAPSPGSEPAREPEQRAAAVRESEPAPRTGRGPAPDPAPAPGSVTARA</sequence>